<dbReference type="Pfam" id="PF21056">
    <property type="entry name" value="ZSWIM1-3_RNaseH-like"/>
    <property type="match status" value="1"/>
</dbReference>
<dbReference type="Proteomes" id="UP000318571">
    <property type="component" value="Chromosome 11"/>
</dbReference>
<evidence type="ECO:0000259" key="1">
    <source>
        <dbReference type="Pfam" id="PF21056"/>
    </source>
</evidence>
<sequence length="118" mass="12972">MQPITLFVDSTHGTNQSKYCLISILVADSRGEGTPILQVLAESECKQTIMPAFEMLARLSPESVNKVKVLVSDLAPAFINAWKEVFPTSLVKHANKANGWEYFSQNYGPSGTIAKPEE</sequence>
<keyword evidence="3" id="KW-1185">Reference proteome</keyword>
<dbReference type="AlphaFoldDB" id="A0A553PM46"/>
<protein>
    <recommendedName>
        <fullName evidence="1">ZSWIM1/3 RNaseH-like domain-containing protein</fullName>
    </recommendedName>
</protein>
<gene>
    <name evidence="2" type="ORF">TCAL_16694</name>
</gene>
<organism evidence="2 3">
    <name type="scientific">Tigriopus californicus</name>
    <name type="common">Marine copepod</name>
    <dbReference type="NCBI Taxonomy" id="6832"/>
    <lineage>
        <taxon>Eukaryota</taxon>
        <taxon>Metazoa</taxon>
        <taxon>Ecdysozoa</taxon>
        <taxon>Arthropoda</taxon>
        <taxon>Crustacea</taxon>
        <taxon>Multicrustacea</taxon>
        <taxon>Hexanauplia</taxon>
        <taxon>Copepoda</taxon>
        <taxon>Harpacticoida</taxon>
        <taxon>Harpacticidae</taxon>
        <taxon>Tigriopus</taxon>
    </lineage>
</organism>
<proteinExistence type="predicted"/>
<evidence type="ECO:0000313" key="2">
    <source>
        <dbReference type="EMBL" id="TRY78750.1"/>
    </source>
</evidence>
<evidence type="ECO:0000313" key="3">
    <source>
        <dbReference type="Proteomes" id="UP000318571"/>
    </source>
</evidence>
<comment type="caution">
    <text evidence="2">The sequence shown here is derived from an EMBL/GenBank/DDBJ whole genome shotgun (WGS) entry which is preliminary data.</text>
</comment>
<dbReference type="InterPro" id="IPR048324">
    <property type="entry name" value="ZSWIM1-3_RNaseH-like"/>
</dbReference>
<accession>A0A553PM46</accession>
<reference evidence="2 3" key="1">
    <citation type="journal article" date="2018" name="Nat. Ecol. Evol.">
        <title>Genomic signatures of mitonuclear coevolution across populations of Tigriopus californicus.</title>
        <authorList>
            <person name="Barreto F.S."/>
            <person name="Watson E.T."/>
            <person name="Lima T.G."/>
            <person name="Willett C.S."/>
            <person name="Edmands S."/>
            <person name="Li W."/>
            <person name="Burton R.S."/>
        </authorList>
    </citation>
    <scope>NUCLEOTIDE SEQUENCE [LARGE SCALE GENOMIC DNA]</scope>
    <source>
        <strain evidence="2 3">San Diego</strain>
    </source>
</reference>
<name>A0A553PM46_TIGCA</name>
<dbReference type="EMBL" id="VCGU01000003">
    <property type="protein sequence ID" value="TRY78750.1"/>
    <property type="molecule type" value="Genomic_DNA"/>
</dbReference>
<feature type="domain" description="ZSWIM1/3 RNaseH-like" evidence="1">
    <location>
        <begin position="5"/>
        <end position="89"/>
    </location>
</feature>